<organism evidence="2 3">
    <name type="scientific">Flagellimonas taeanensis</name>
    <dbReference type="NCBI Taxonomy" id="1005926"/>
    <lineage>
        <taxon>Bacteria</taxon>
        <taxon>Pseudomonadati</taxon>
        <taxon>Bacteroidota</taxon>
        <taxon>Flavobacteriia</taxon>
        <taxon>Flavobacteriales</taxon>
        <taxon>Flavobacteriaceae</taxon>
        <taxon>Flagellimonas</taxon>
    </lineage>
</organism>
<evidence type="ECO:0000313" key="4">
    <source>
        <dbReference type="Proteomes" id="UP000198940"/>
    </source>
</evidence>
<dbReference type="AlphaFoldDB" id="A0A1M6UGB3"/>
<dbReference type="Proteomes" id="UP000184031">
    <property type="component" value="Unassembled WGS sequence"/>
</dbReference>
<dbReference type="Proteomes" id="UP000198940">
    <property type="component" value="Unassembled WGS sequence"/>
</dbReference>
<accession>A0A1M6UGB3</accession>
<dbReference type="EMBL" id="FOKU01000013">
    <property type="protein sequence ID" value="SFC56437.1"/>
    <property type="molecule type" value="Genomic_DNA"/>
</dbReference>
<dbReference type="EMBL" id="FRAT01000004">
    <property type="protein sequence ID" value="SHK68305.1"/>
    <property type="molecule type" value="Genomic_DNA"/>
</dbReference>
<proteinExistence type="predicted"/>
<evidence type="ECO:0000313" key="2">
    <source>
        <dbReference type="EMBL" id="SHK68305.1"/>
    </source>
</evidence>
<keyword evidence="4" id="KW-1185">Reference proteome</keyword>
<sequence>MEPGFFYSTQSIRDIRIKKANPLKEARSELTKLTQILSVVPIAQVPSKKSQSFL</sequence>
<name>A0A1M6UGB3_9FLAO</name>
<reference evidence="2 3" key="1">
    <citation type="submission" date="2016-11" db="EMBL/GenBank/DDBJ databases">
        <authorList>
            <person name="Varghese N."/>
            <person name="Submissions S."/>
        </authorList>
    </citation>
    <scope>NUCLEOTIDE SEQUENCE [LARGE SCALE GENOMIC DNA]</scope>
    <source>
        <strain evidence="2 3">CGMCC 1.12174</strain>
        <strain evidence="1 4">DSM 26351</strain>
    </source>
</reference>
<comment type="caution">
    <text evidence="2">The sequence shown here is derived from an EMBL/GenBank/DDBJ whole genome shotgun (WGS) entry which is preliminary data.</text>
</comment>
<evidence type="ECO:0000313" key="1">
    <source>
        <dbReference type="EMBL" id="SFC56437.1"/>
    </source>
</evidence>
<evidence type="ECO:0000313" key="3">
    <source>
        <dbReference type="Proteomes" id="UP000184031"/>
    </source>
</evidence>
<gene>
    <name evidence="1" type="ORF">SAMN04487891_113160</name>
    <name evidence="2" type="ORF">SAMN05216293_1605</name>
</gene>
<protein>
    <submittedName>
        <fullName evidence="2">Uncharacterized protein</fullName>
    </submittedName>
</protein>